<feature type="compositionally biased region" description="Low complexity" evidence="1">
    <location>
        <begin position="130"/>
        <end position="142"/>
    </location>
</feature>
<dbReference type="Pfam" id="PF13208">
    <property type="entry name" value="TerB_N"/>
    <property type="match status" value="1"/>
</dbReference>
<dbReference type="InterPro" id="IPR028932">
    <property type="entry name" value="TerB-C"/>
</dbReference>
<evidence type="ECO:0000259" key="4">
    <source>
        <dbReference type="Pfam" id="PF13208"/>
    </source>
</evidence>
<sequence>MFFAKAFHTRAACFKQERHGAASMTDIMAIAILAVFGLVVLLVLGLPVFLLRRWLKRRALRRAEAKTAGARGAPFLETPAGPGKTTVVEDRSTSARRAGREEGERGRASRPSPQPRDETGGPSGSLVDEAGSARPSGRRSSPWVPPGQSVTVAGLDIGGMVYVGRHLRSERHGTPENCLINPGLPVASQGPDLVGEGLSYWPSYHQIPPRSRLAYLRWLASGRSDPACPIGYVFLYFYGLERRLFLETPDAPERAALVAEVERLLTLYGENRSFQRYASDFLDSAQVLQPGSTDGPPDFRGIGTGLSVSTALGLSRRVAQEKPLDADWVLNWWLCHPDRTVRMPMKRAFDEVRALFALRFDAAYPDGLRVSRPKRVLQHTYRAASGTFERAFDDVLGGLPEVAHLSAPVRRIAPMAESCVDDLDAYSRLLGRDPDARGTLRAHALLPADLAAHLPNAERDRLAAWAEGILADGDGLVPAETAIAQVEGTAPERIGRRALTTTADALAGLGIGLAPDPRYALRMPKRGEPVRLFRLPDGMCAVEAPGAAYQNTILALTLGMLVAHADGAVSPEERAHLRAQVDHAPDVSRAERARLHANLDWMQVCPPDLGRLKKVLQSLPEEARQVIGRTVVAIAGADGGIDPGEVAALEKLYAVIDLPKDGLYTALHSLSAAGAAVDIGPVVVRPADGAIREHAIPPPPRAEKRGATLDAARVSAIRAETTQVSRLLGAVFADEGDEAPPTEPALAMGHEEDAADEAPSPIPAIFDGLDRTLIPLVEELASRTRWTQEEFQALAGHFGHMAEGAKETINEWAFTVFDDALIEDDEHVEVYADLLEPHLLPSTGDRHDQAAHQTA</sequence>
<feature type="domain" description="Co-chaperone DjlA N-terminal" evidence="3">
    <location>
        <begin position="555"/>
        <end position="660"/>
    </location>
</feature>
<dbReference type="AlphaFoldDB" id="A0A7W6WML3"/>
<evidence type="ECO:0000256" key="1">
    <source>
        <dbReference type="SAM" id="MobiDB-lite"/>
    </source>
</evidence>
<evidence type="ECO:0000313" key="7">
    <source>
        <dbReference type="Proteomes" id="UP000555728"/>
    </source>
</evidence>
<feature type="domain" description="TerB-C" evidence="5">
    <location>
        <begin position="701"/>
        <end position="836"/>
    </location>
</feature>
<evidence type="ECO:0000259" key="5">
    <source>
        <dbReference type="Pfam" id="PF15615"/>
    </source>
</evidence>
<proteinExistence type="predicted"/>
<feature type="compositionally biased region" description="Basic and acidic residues" evidence="1">
    <location>
        <begin position="87"/>
        <end position="107"/>
    </location>
</feature>
<accession>A0A7W6WML3</accession>
<dbReference type="InterPro" id="IPR007791">
    <property type="entry name" value="DjlA_N"/>
</dbReference>
<feature type="region of interest" description="Disordered" evidence="1">
    <location>
        <begin position="68"/>
        <end position="149"/>
    </location>
</feature>
<comment type="caution">
    <text evidence="6">The sequence shown here is derived from an EMBL/GenBank/DDBJ whole genome shotgun (WGS) entry which is preliminary data.</text>
</comment>
<dbReference type="Pfam" id="PF15615">
    <property type="entry name" value="TerB_C"/>
    <property type="match status" value="1"/>
</dbReference>
<evidence type="ECO:0000256" key="2">
    <source>
        <dbReference type="SAM" id="Phobius"/>
    </source>
</evidence>
<keyword evidence="2" id="KW-0812">Transmembrane</keyword>
<gene>
    <name evidence="6" type="ORF">GGD88_003380</name>
</gene>
<dbReference type="Proteomes" id="UP000555728">
    <property type="component" value="Unassembled WGS sequence"/>
</dbReference>
<feature type="domain" description="TerB N-terminal" evidence="4">
    <location>
        <begin position="145"/>
        <end position="342"/>
    </location>
</feature>
<dbReference type="Pfam" id="PF05099">
    <property type="entry name" value="TerB"/>
    <property type="match status" value="1"/>
</dbReference>
<keyword evidence="7" id="KW-1185">Reference proteome</keyword>
<dbReference type="EMBL" id="JACIGI010000044">
    <property type="protein sequence ID" value="MBB4287627.1"/>
    <property type="molecule type" value="Genomic_DNA"/>
</dbReference>
<keyword evidence="2" id="KW-0472">Membrane</keyword>
<dbReference type="Gene3D" id="1.10.3680.10">
    <property type="entry name" value="TerB-like"/>
    <property type="match status" value="1"/>
</dbReference>
<protein>
    <submittedName>
        <fullName evidence="6">Tellurite resistance protein/HAMP domain-containing protein</fullName>
    </submittedName>
</protein>
<evidence type="ECO:0000259" key="3">
    <source>
        <dbReference type="Pfam" id="PF05099"/>
    </source>
</evidence>
<dbReference type="SUPFAM" id="SSF158682">
    <property type="entry name" value="TerB-like"/>
    <property type="match status" value="1"/>
</dbReference>
<keyword evidence="2" id="KW-1133">Transmembrane helix</keyword>
<feature type="transmembrane region" description="Helical" evidence="2">
    <location>
        <begin position="27"/>
        <end position="51"/>
    </location>
</feature>
<name>A0A7W6WML3_9PROT</name>
<dbReference type="InterPro" id="IPR025266">
    <property type="entry name" value="TerB_N"/>
</dbReference>
<reference evidence="6 7" key="1">
    <citation type="submission" date="2020-08" db="EMBL/GenBank/DDBJ databases">
        <title>Genome sequencing of Purple Non-Sulfur Bacteria from various extreme environments.</title>
        <authorList>
            <person name="Mayer M."/>
        </authorList>
    </citation>
    <scope>NUCLEOTIDE SEQUENCE [LARGE SCALE GENOMIC DNA]</scope>
    <source>
        <strain evidence="6 7">JA135</strain>
    </source>
</reference>
<dbReference type="RefSeq" id="WP_184437568.1">
    <property type="nucleotide sequence ID" value="NZ_JACIGI010000044.1"/>
</dbReference>
<dbReference type="InterPro" id="IPR029024">
    <property type="entry name" value="TerB-like"/>
</dbReference>
<evidence type="ECO:0000313" key="6">
    <source>
        <dbReference type="EMBL" id="MBB4287627.1"/>
    </source>
</evidence>
<dbReference type="CDD" id="cd07176">
    <property type="entry name" value="terB"/>
    <property type="match status" value="1"/>
</dbReference>
<organism evidence="6 7">
    <name type="scientific">Roseospira goensis</name>
    <dbReference type="NCBI Taxonomy" id="391922"/>
    <lineage>
        <taxon>Bacteria</taxon>
        <taxon>Pseudomonadati</taxon>
        <taxon>Pseudomonadota</taxon>
        <taxon>Alphaproteobacteria</taxon>
        <taxon>Rhodospirillales</taxon>
        <taxon>Rhodospirillaceae</taxon>
        <taxon>Roseospira</taxon>
    </lineage>
</organism>